<dbReference type="Gene3D" id="3.80.10.10">
    <property type="entry name" value="Ribonuclease Inhibitor"/>
    <property type="match status" value="1"/>
</dbReference>
<evidence type="ECO:0008006" key="3">
    <source>
        <dbReference type="Google" id="ProtNLM"/>
    </source>
</evidence>
<dbReference type="InterPro" id="IPR032675">
    <property type="entry name" value="LRR_dom_sf"/>
</dbReference>
<keyword evidence="2" id="KW-1185">Reference proteome</keyword>
<name>A0A5J9UT84_9POAL</name>
<organism evidence="1 2">
    <name type="scientific">Eragrostis curvula</name>
    <name type="common">weeping love grass</name>
    <dbReference type="NCBI Taxonomy" id="38414"/>
    <lineage>
        <taxon>Eukaryota</taxon>
        <taxon>Viridiplantae</taxon>
        <taxon>Streptophyta</taxon>
        <taxon>Embryophyta</taxon>
        <taxon>Tracheophyta</taxon>
        <taxon>Spermatophyta</taxon>
        <taxon>Magnoliopsida</taxon>
        <taxon>Liliopsida</taxon>
        <taxon>Poales</taxon>
        <taxon>Poaceae</taxon>
        <taxon>PACMAD clade</taxon>
        <taxon>Chloridoideae</taxon>
        <taxon>Eragrostideae</taxon>
        <taxon>Eragrostidinae</taxon>
        <taxon>Eragrostis</taxon>
    </lineage>
</organism>
<evidence type="ECO:0000313" key="1">
    <source>
        <dbReference type="EMBL" id="TVU26498.1"/>
    </source>
</evidence>
<dbReference type="AlphaFoldDB" id="A0A5J9UT84"/>
<comment type="caution">
    <text evidence="1">The sequence shown here is derived from an EMBL/GenBank/DDBJ whole genome shotgun (WGS) entry which is preliminary data.</text>
</comment>
<dbReference type="Gramene" id="TVU26498">
    <property type="protein sequence ID" value="TVU26498"/>
    <property type="gene ID" value="EJB05_29048"/>
</dbReference>
<dbReference type="InterPro" id="IPR050905">
    <property type="entry name" value="Plant_NBS-LRR"/>
</dbReference>
<dbReference type="PANTHER" id="PTHR33463">
    <property type="entry name" value="NB-ARC DOMAIN-CONTAINING PROTEIN-RELATED"/>
    <property type="match status" value="1"/>
</dbReference>
<reference evidence="1 2" key="1">
    <citation type="journal article" date="2019" name="Sci. Rep.">
        <title>A high-quality genome of Eragrostis curvula grass provides insights into Poaceae evolution and supports new strategies to enhance forage quality.</title>
        <authorList>
            <person name="Carballo J."/>
            <person name="Santos B.A.C.M."/>
            <person name="Zappacosta D."/>
            <person name="Garbus I."/>
            <person name="Selva J.P."/>
            <person name="Gallo C.A."/>
            <person name="Diaz A."/>
            <person name="Albertini E."/>
            <person name="Caccamo M."/>
            <person name="Echenique V."/>
        </authorList>
    </citation>
    <scope>NUCLEOTIDE SEQUENCE [LARGE SCALE GENOMIC DNA]</scope>
    <source>
        <strain evidence="2">cv. Victoria</strain>
        <tissue evidence="1">Leaf</tissue>
    </source>
</reference>
<evidence type="ECO:0000313" key="2">
    <source>
        <dbReference type="Proteomes" id="UP000324897"/>
    </source>
</evidence>
<protein>
    <recommendedName>
        <fullName evidence="3">NB-ARC domain-containing protein</fullName>
    </recommendedName>
</protein>
<accession>A0A5J9UT84</accession>
<dbReference type="SUPFAM" id="SSF52058">
    <property type="entry name" value="L domain-like"/>
    <property type="match status" value="1"/>
</dbReference>
<dbReference type="PANTHER" id="PTHR33463:SF64">
    <property type="entry name" value="NB-ARC DOMAIN-CONTAINING PROTEIN"/>
    <property type="match status" value="1"/>
</dbReference>
<proteinExistence type="predicted"/>
<gene>
    <name evidence="1" type="ORF">EJB05_29048</name>
</gene>
<dbReference type="EMBL" id="RWGY01000013">
    <property type="protein sequence ID" value="TVU26498.1"/>
    <property type="molecule type" value="Genomic_DNA"/>
</dbReference>
<dbReference type="OrthoDB" id="687306at2759"/>
<dbReference type="Proteomes" id="UP000324897">
    <property type="component" value="Chromosome 2"/>
</dbReference>
<sequence>MRTEVITAATIDEAVERILKELKEDAAGTTGSSSRHNVIYFDGWDGLGASAVLRAVGRRLATPAAGSQEKEPSDPAAAAGLEFPHIFHIDCSKWESRRTMQRLIAEQLKLPASVMDMFDAQDEEDDYQGVGKGSRPEISQIAVHINRQIQKLNHRFLLIFHNGSHEEIDLGSLGFLLFDQYSTSKVLWSFQGRFRLYPRTKVNRALKNSRTTEFFLSAAVSRDIEGDKLSDILYHEAEEVARQMVNTGGIDWPAASTNIFLYMMKLCRMGNDLTDYDLVTHGCNYWKCDAIIDPQQGDVGTSAGVDRLWLSSEALQREMQLDADYYKCPSDLPCSAVRQLSQSMPHWTSPTFGIMLIQEPHGQISKGTFKQFDKLCVLKLSACRFSFTSPPFLCCHNLKFLWLDHCRDGSSINEVKEEDINQFLQRLWVLDVRHSNNAFLSKEMMDFMTQLRELNVLGDKELWHVNLVQSQLHNIHKLRIKETTVDSRFLFSGMDKMKLLELSRNYTINEWSKIYVKSCRSLETIIINGFDDLVDISLSECAKLKNILLRGSFGNLRKIVIIGAGVETLDLSAVTVSYLDELCLLDCEKLCAIFWPPAEGGRKRYMDRLRIDTTQREGTTEVSCEHITGKPPSKFDWHITVRDARILQSLESVKDYFSSNHVHVEISSPSYYPYVDDVGSRDDKMKSSGQHVQENLQQQLIMDTPIYADVTTTLKDNNKQQKHANEGDIDAAEIMCICPPPPSVPSQGCYIHIEDQTRAKLQAASTTIPTFICDSAKILQVHDSLHITSVLAAPLASPTWNQLEWCLSRAVPQIGMCL</sequence>